<sequence>MVGEQQWITVQQKTFTKWLNTKLKVREVAVTDLVTDLSDGVILIHLLEILGNESLGRYASKPKLRVQRFENVNKALDFIKSRGIQMTNIGAEDVVDGNKKLILGLIWTLILRFTISDINQEGMTAKEGLLLWCQRKTACYEEVDVRDFSTSWNDGLAFCALLDIHRPDLIDFDSLDKSDHRGNMALAFDIASREIGIPDLLDVEDVCDVAKPDERSLMTYIAYWFHAFSQMERVENAGRRVEKFVQSMQGAWEMQNSFERRMRELLRQIAEKRRSWKDATFEGTYADAKNQAVEFAAYKRGVKREWVAEKSELVGLLGNIKTKMSTYQLRTYEPPPELGLDVLDAEWAALLKAEGERSQIINETIREHVEPNALRRSFADKANDFALTLNTLSIAISGLEGDVEDQLRHVRRLNENIPPLDAFLETIAALFQKCEEANIEENDFTVYTYDELEYELGLVRSSVSKKLSFLENQIVARNMTNLTPIQLEEFESVFRHFDRDLSNSLQELEFSAALASLGLVYDEQEMHEVFRDVSGGKDVVTFEQFIRFMVDVTEDQNTAEQVFQSFKEVADGK</sequence>
<dbReference type="FunFam" id="1.10.418.10:FF:000077">
    <property type="entry name" value="Related to alpha-actinin"/>
    <property type="match status" value="1"/>
</dbReference>
<dbReference type="SMART" id="SM00033">
    <property type="entry name" value="CH"/>
    <property type="match status" value="2"/>
</dbReference>
<dbReference type="FunFam" id="1.10.238.10:FF:000097">
    <property type="entry name" value="Alpha-actinin, sarcomeric (F-actin cross linking protein)"/>
    <property type="match status" value="1"/>
</dbReference>
<dbReference type="PANTHER" id="PTHR11915">
    <property type="entry name" value="SPECTRIN/FILAMIN RELATED CYTOSKELETAL PROTEIN"/>
    <property type="match status" value="1"/>
</dbReference>
<dbReference type="CDD" id="cd21215">
    <property type="entry name" value="CH_SpAIN1-like_rpt1"/>
    <property type="match status" value="1"/>
</dbReference>
<evidence type="ECO:0000256" key="2">
    <source>
        <dbReference type="ARBA" id="ARBA00023203"/>
    </source>
</evidence>
<dbReference type="SUPFAM" id="SSF47576">
    <property type="entry name" value="Calponin-homology domain, CH-domain"/>
    <property type="match status" value="1"/>
</dbReference>
<dbReference type="FunFam" id="1.10.418.10:FF:000030">
    <property type="entry name" value="Related to alpha-actinin"/>
    <property type="match status" value="1"/>
</dbReference>
<comment type="caution">
    <text evidence="5">The sequence shown here is derived from an EMBL/GenBank/DDBJ whole genome shotgun (WGS) entry which is preliminary data.</text>
</comment>
<dbReference type="SUPFAM" id="SSF47473">
    <property type="entry name" value="EF-hand"/>
    <property type="match status" value="1"/>
</dbReference>
<accession>A0A9P8LAY7</accession>
<reference evidence="5" key="1">
    <citation type="submission" date="2021-03" db="EMBL/GenBank/DDBJ databases">
        <title>Comparative genomics and phylogenomic investigation of the class Geoglossomycetes provide insights into ecological specialization and systematics.</title>
        <authorList>
            <person name="Melie T."/>
            <person name="Pirro S."/>
            <person name="Miller A.N."/>
            <person name="Quandt A."/>
        </authorList>
    </citation>
    <scope>NUCLEOTIDE SEQUENCE</scope>
    <source>
        <strain evidence="5">CAQ_001_2017</strain>
    </source>
</reference>
<feature type="non-terminal residue" evidence="5">
    <location>
        <position position="1"/>
    </location>
</feature>
<dbReference type="InterPro" id="IPR001589">
    <property type="entry name" value="Actinin_actin-bd_CS"/>
</dbReference>
<keyword evidence="1" id="KW-0677">Repeat</keyword>
<dbReference type="PROSITE" id="PS00019">
    <property type="entry name" value="ACTININ_1"/>
    <property type="match status" value="1"/>
</dbReference>
<feature type="domain" description="EF-hand" evidence="4">
    <location>
        <begin position="485"/>
        <end position="520"/>
    </location>
</feature>
<dbReference type="FunFam" id="1.20.58.60:FF:000279">
    <property type="entry name" value="Calponin domain-containing protein"/>
    <property type="match status" value="1"/>
</dbReference>
<dbReference type="SUPFAM" id="SSF46966">
    <property type="entry name" value="Spectrin repeat"/>
    <property type="match status" value="2"/>
</dbReference>
<evidence type="ECO:0008006" key="7">
    <source>
        <dbReference type="Google" id="ProtNLM"/>
    </source>
</evidence>
<dbReference type="GO" id="GO:0003779">
    <property type="term" value="F:actin binding"/>
    <property type="evidence" value="ECO:0007669"/>
    <property type="project" value="UniProtKB-KW"/>
</dbReference>
<dbReference type="PROSITE" id="PS50021">
    <property type="entry name" value="CH"/>
    <property type="match status" value="2"/>
</dbReference>
<feature type="domain" description="Calponin-homology (CH)" evidence="3">
    <location>
        <begin position="9"/>
        <end position="114"/>
    </location>
</feature>
<dbReference type="Proteomes" id="UP000750711">
    <property type="component" value="Unassembled WGS sequence"/>
</dbReference>
<dbReference type="Gene3D" id="1.20.58.60">
    <property type="match status" value="2"/>
</dbReference>
<dbReference type="InterPro" id="IPR002048">
    <property type="entry name" value="EF_hand_dom"/>
</dbReference>
<evidence type="ECO:0000256" key="1">
    <source>
        <dbReference type="ARBA" id="ARBA00022737"/>
    </source>
</evidence>
<dbReference type="Pfam" id="PF00307">
    <property type="entry name" value="CH"/>
    <property type="match status" value="2"/>
</dbReference>
<dbReference type="PROSITE" id="PS00020">
    <property type="entry name" value="ACTININ_2"/>
    <property type="match status" value="1"/>
</dbReference>
<evidence type="ECO:0000313" key="5">
    <source>
        <dbReference type="EMBL" id="KAH0558713.1"/>
    </source>
</evidence>
<dbReference type="InterPro" id="IPR036872">
    <property type="entry name" value="CH_dom_sf"/>
</dbReference>
<dbReference type="Gene3D" id="1.10.238.10">
    <property type="entry name" value="EF-hand"/>
    <property type="match status" value="1"/>
</dbReference>
<keyword evidence="6" id="KW-1185">Reference proteome</keyword>
<organism evidence="5 6">
    <name type="scientific">Trichoglossum hirsutum</name>
    <dbReference type="NCBI Taxonomy" id="265104"/>
    <lineage>
        <taxon>Eukaryota</taxon>
        <taxon>Fungi</taxon>
        <taxon>Dikarya</taxon>
        <taxon>Ascomycota</taxon>
        <taxon>Pezizomycotina</taxon>
        <taxon>Geoglossomycetes</taxon>
        <taxon>Geoglossales</taxon>
        <taxon>Geoglossaceae</taxon>
        <taxon>Trichoglossum</taxon>
    </lineage>
</organism>
<dbReference type="FunFam" id="1.20.58.60:FF:000138">
    <property type="entry name" value="Alpha-actinin, sarcomeric"/>
    <property type="match status" value="1"/>
</dbReference>
<dbReference type="PROSITE" id="PS50222">
    <property type="entry name" value="EF_HAND_2"/>
    <property type="match status" value="1"/>
</dbReference>
<dbReference type="Gene3D" id="1.10.418.10">
    <property type="entry name" value="Calponin-like domain"/>
    <property type="match status" value="2"/>
</dbReference>
<dbReference type="InterPro" id="IPR011992">
    <property type="entry name" value="EF-hand-dom_pair"/>
</dbReference>
<dbReference type="AlphaFoldDB" id="A0A9P8LAY7"/>
<feature type="domain" description="Calponin-homology (CH)" evidence="3">
    <location>
        <begin position="123"/>
        <end position="229"/>
    </location>
</feature>
<keyword evidence="2" id="KW-0009">Actin-binding</keyword>
<proteinExistence type="predicted"/>
<evidence type="ECO:0000259" key="3">
    <source>
        <dbReference type="PROSITE" id="PS50021"/>
    </source>
</evidence>
<dbReference type="InterPro" id="IPR001715">
    <property type="entry name" value="CH_dom"/>
</dbReference>
<dbReference type="CDD" id="cd00051">
    <property type="entry name" value="EFh"/>
    <property type="match status" value="1"/>
</dbReference>
<dbReference type="CDD" id="cd21291">
    <property type="entry name" value="CH_SpAIN1-like_rpt2"/>
    <property type="match status" value="1"/>
</dbReference>
<gene>
    <name evidence="5" type="ORF">GP486_004636</name>
</gene>
<evidence type="ECO:0000313" key="6">
    <source>
        <dbReference type="Proteomes" id="UP000750711"/>
    </source>
</evidence>
<name>A0A9P8LAY7_9PEZI</name>
<protein>
    <recommendedName>
        <fullName evidence="7">Alpha-actinin</fullName>
    </recommendedName>
</protein>
<dbReference type="EMBL" id="JAGHQM010000762">
    <property type="protein sequence ID" value="KAH0558713.1"/>
    <property type="molecule type" value="Genomic_DNA"/>
</dbReference>
<dbReference type="GO" id="GO:0005509">
    <property type="term" value="F:calcium ion binding"/>
    <property type="evidence" value="ECO:0007669"/>
    <property type="project" value="InterPro"/>
</dbReference>
<evidence type="ECO:0000259" key="4">
    <source>
        <dbReference type="PROSITE" id="PS50222"/>
    </source>
</evidence>